<dbReference type="GO" id="GO:0046872">
    <property type="term" value="F:metal ion binding"/>
    <property type="evidence" value="ECO:0007669"/>
    <property type="project" value="UniProtKB-KW"/>
</dbReference>
<dbReference type="InterPro" id="IPR006913">
    <property type="entry name" value="CENP-V/GFA"/>
</dbReference>
<evidence type="ECO:0000313" key="7">
    <source>
        <dbReference type="Proteomes" id="UP000092698"/>
    </source>
</evidence>
<dbReference type="Gene3D" id="3.90.1590.10">
    <property type="entry name" value="glutathione-dependent formaldehyde- activating enzyme (gfa)"/>
    <property type="match status" value="1"/>
</dbReference>
<sequence length="137" mass="14743">MSETETFSGSCHCGAIRYEISGAPMNHTLCHCADCRRATGAPMVGWAMVAMDQLAVSGEPAIYASGEDARRHFCIQCGTSLFYSNAALLPGVADVTTATLDDPEALPPDCHIQVAERIGWMATQHDLAAFERFPPHD</sequence>
<keyword evidence="3" id="KW-0862">Zinc</keyword>
<evidence type="ECO:0000256" key="2">
    <source>
        <dbReference type="ARBA" id="ARBA00022723"/>
    </source>
</evidence>
<dbReference type="STRING" id="645517.A6F65_01420"/>
<dbReference type="PANTHER" id="PTHR33337">
    <property type="entry name" value="GFA DOMAIN-CONTAINING PROTEIN"/>
    <property type="match status" value="1"/>
</dbReference>
<dbReference type="PANTHER" id="PTHR33337:SF40">
    <property type="entry name" value="CENP-V_GFA DOMAIN-CONTAINING PROTEIN-RELATED"/>
    <property type="match status" value="1"/>
</dbReference>
<dbReference type="PROSITE" id="PS51891">
    <property type="entry name" value="CENP_V_GFA"/>
    <property type="match status" value="1"/>
</dbReference>
<evidence type="ECO:0000256" key="4">
    <source>
        <dbReference type="ARBA" id="ARBA00023239"/>
    </source>
</evidence>
<feature type="domain" description="CENP-V/GFA" evidence="5">
    <location>
        <begin position="7"/>
        <end position="109"/>
    </location>
</feature>
<dbReference type="SUPFAM" id="SSF51316">
    <property type="entry name" value="Mss4-like"/>
    <property type="match status" value="1"/>
</dbReference>
<dbReference type="KEGG" id="anh:A6F65_01420"/>
<dbReference type="GO" id="GO:0016846">
    <property type="term" value="F:carbon-sulfur lyase activity"/>
    <property type="evidence" value="ECO:0007669"/>
    <property type="project" value="InterPro"/>
</dbReference>
<evidence type="ECO:0000313" key="6">
    <source>
        <dbReference type="EMBL" id="ANU07725.1"/>
    </source>
</evidence>
<gene>
    <name evidence="6" type="ORF">A6F65_01420</name>
</gene>
<name>A0A1C7D8F6_9SPHN</name>
<dbReference type="InterPro" id="IPR011057">
    <property type="entry name" value="Mss4-like_sf"/>
</dbReference>
<dbReference type="Proteomes" id="UP000092698">
    <property type="component" value="Chromosome"/>
</dbReference>
<dbReference type="EMBL" id="CP016545">
    <property type="protein sequence ID" value="ANU07725.1"/>
    <property type="molecule type" value="Genomic_DNA"/>
</dbReference>
<accession>A0A1C7D8F6</accession>
<dbReference type="AlphaFoldDB" id="A0A1C7D8F6"/>
<dbReference type="RefSeq" id="WP_067787166.1">
    <property type="nucleotide sequence ID" value="NZ_CP016545.1"/>
</dbReference>
<dbReference type="Pfam" id="PF04828">
    <property type="entry name" value="GFA"/>
    <property type="match status" value="1"/>
</dbReference>
<organism evidence="6 7">
    <name type="scientific">Paraurantiacibacter namhicola</name>
    <dbReference type="NCBI Taxonomy" id="645517"/>
    <lineage>
        <taxon>Bacteria</taxon>
        <taxon>Pseudomonadati</taxon>
        <taxon>Pseudomonadota</taxon>
        <taxon>Alphaproteobacteria</taxon>
        <taxon>Sphingomonadales</taxon>
        <taxon>Erythrobacteraceae</taxon>
        <taxon>Paraurantiacibacter</taxon>
    </lineage>
</organism>
<evidence type="ECO:0000259" key="5">
    <source>
        <dbReference type="PROSITE" id="PS51891"/>
    </source>
</evidence>
<comment type="similarity">
    <text evidence="1">Belongs to the Gfa family.</text>
</comment>
<keyword evidence="2" id="KW-0479">Metal-binding</keyword>
<protein>
    <submittedName>
        <fullName evidence="6">Glutathione-dependent formaldehyde-activating enzyme</fullName>
    </submittedName>
</protein>
<proteinExistence type="inferred from homology"/>
<keyword evidence="4" id="KW-0456">Lyase</keyword>
<dbReference type="PATRIC" id="fig|645517.4.peg.1414"/>
<dbReference type="OrthoDB" id="7186766at2"/>
<evidence type="ECO:0000256" key="3">
    <source>
        <dbReference type="ARBA" id="ARBA00022833"/>
    </source>
</evidence>
<reference evidence="6 7" key="1">
    <citation type="submission" date="2016-07" db="EMBL/GenBank/DDBJ databases">
        <title>Complete genome sequence of Altererythrobacter namhicola JCM 16345T, containing esterase-encoding genes.</title>
        <authorList>
            <person name="Cheng H."/>
            <person name="Wu Y.-H."/>
            <person name="Jian S.-L."/>
            <person name="Huo Y.-Y."/>
            <person name="Wang C.-S."/>
            <person name="Xu X.-W."/>
        </authorList>
    </citation>
    <scope>NUCLEOTIDE SEQUENCE [LARGE SCALE GENOMIC DNA]</scope>
    <source>
        <strain evidence="6 7">JCM 16345</strain>
    </source>
</reference>
<keyword evidence="7" id="KW-1185">Reference proteome</keyword>
<evidence type="ECO:0000256" key="1">
    <source>
        <dbReference type="ARBA" id="ARBA00005495"/>
    </source>
</evidence>